<evidence type="ECO:0000256" key="1">
    <source>
        <dbReference type="SAM" id="MobiDB-lite"/>
    </source>
</evidence>
<feature type="non-terminal residue" evidence="2">
    <location>
        <position position="1"/>
    </location>
</feature>
<organism evidence="2 3">
    <name type="scientific">Trifolium medium</name>
    <dbReference type="NCBI Taxonomy" id="97028"/>
    <lineage>
        <taxon>Eukaryota</taxon>
        <taxon>Viridiplantae</taxon>
        <taxon>Streptophyta</taxon>
        <taxon>Embryophyta</taxon>
        <taxon>Tracheophyta</taxon>
        <taxon>Spermatophyta</taxon>
        <taxon>Magnoliopsida</taxon>
        <taxon>eudicotyledons</taxon>
        <taxon>Gunneridae</taxon>
        <taxon>Pentapetalae</taxon>
        <taxon>rosids</taxon>
        <taxon>fabids</taxon>
        <taxon>Fabales</taxon>
        <taxon>Fabaceae</taxon>
        <taxon>Papilionoideae</taxon>
        <taxon>50 kb inversion clade</taxon>
        <taxon>NPAAA clade</taxon>
        <taxon>Hologalegina</taxon>
        <taxon>IRL clade</taxon>
        <taxon>Trifolieae</taxon>
        <taxon>Trifolium</taxon>
    </lineage>
</organism>
<accession>A0A392UMR6</accession>
<protein>
    <submittedName>
        <fullName evidence="2">Uncharacterized protein</fullName>
    </submittedName>
</protein>
<dbReference type="AlphaFoldDB" id="A0A392UMR6"/>
<proteinExistence type="predicted"/>
<feature type="compositionally biased region" description="Basic and acidic residues" evidence="1">
    <location>
        <begin position="57"/>
        <end position="69"/>
    </location>
</feature>
<dbReference type="Proteomes" id="UP000265520">
    <property type="component" value="Unassembled WGS sequence"/>
</dbReference>
<evidence type="ECO:0000313" key="2">
    <source>
        <dbReference type="EMBL" id="MCI74057.1"/>
    </source>
</evidence>
<comment type="caution">
    <text evidence="2">The sequence shown here is derived from an EMBL/GenBank/DDBJ whole genome shotgun (WGS) entry which is preliminary data.</text>
</comment>
<dbReference type="EMBL" id="LXQA010852525">
    <property type="protein sequence ID" value="MCI74057.1"/>
    <property type="molecule type" value="Genomic_DNA"/>
</dbReference>
<evidence type="ECO:0000313" key="3">
    <source>
        <dbReference type="Proteomes" id="UP000265520"/>
    </source>
</evidence>
<feature type="non-terminal residue" evidence="2">
    <location>
        <position position="69"/>
    </location>
</feature>
<keyword evidence="3" id="KW-1185">Reference proteome</keyword>
<feature type="compositionally biased region" description="Polar residues" evidence="1">
    <location>
        <begin position="28"/>
        <end position="45"/>
    </location>
</feature>
<feature type="region of interest" description="Disordered" evidence="1">
    <location>
        <begin position="23"/>
        <end position="69"/>
    </location>
</feature>
<sequence length="69" mass="7379">ISLRSGREYEGPSMGDIVTEVVHEDSAEPTNEENSVLEPSQSLSATALKESGPEGVQKSRSDKTSVDTE</sequence>
<name>A0A392UMR6_9FABA</name>
<reference evidence="2 3" key="1">
    <citation type="journal article" date="2018" name="Front. Plant Sci.">
        <title>Red Clover (Trifolium pratense) and Zigzag Clover (T. medium) - A Picture of Genomic Similarities and Differences.</title>
        <authorList>
            <person name="Dluhosova J."/>
            <person name="Istvanek J."/>
            <person name="Nedelnik J."/>
            <person name="Repkova J."/>
        </authorList>
    </citation>
    <scope>NUCLEOTIDE SEQUENCE [LARGE SCALE GENOMIC DNA]</scope>
    <source>
        <strain evidence="3">cv. 10/8</strain>
        <tissue evidence="2">Leaf</tissue>
    </source>
</reference>